<evidence type="ECO:0000259" key="2">
    <source>
        <dbReference type="PROSITE" id="PS50020"/>
    </source>
</evidence>
<dbReference type="PROSITE" id="PS50020">
    <property type="entry name" value="WW_DOMAIN_2"/>
    <property type="match status" value="1"/>
</dbReference>
<sequence>MCASRQEPRWVPPLPPGWEAKFDPAQHTYFFINHNTRTTQWEDPRFAMPVAPPSPRPTPTSNAAAAASSLSSAGARLGQHRYEAIALKDMNLSRGGQRHQLGDSRVESSLTNNASIVQKLQSEFPAATAELITDMLSSCQNSEFRARQQLKDLGFASRLSVSTSSGRATSPAKRGSGGASPNRHSQQPKPKPQPAASPKREISEAEKTRIINQMKEEFPNSNPDVVRIAMGTCNFDVQQGRELIKAFEQREAGDGTSNQYRPGHSRPMPTSSRPSQSPSRSGRSPAAVPSTSRGAHGDSGSLAQQPQHVGAWKVTRVRQKKKNSTVVTSQPGVASGRSAAVAEASNRTAAVGPNPDLRKGPGGTLLMAEYIHAQGPNKEIRHGPDHSRIAGPQGCLGPDVSNRCGPQSTHCTGALAAHRDGVVSPSGVLVTNI</sequence>
<dbReference type="InterPro" id="IPR036020">
    <property type="entry name" value="WW_dom_sf"/>
</dbReference>
<keyword evidence="4" id="KW-1185">Reference proteome</keyword>
<feature type="region of interest" description="Disordered" evidence="1">
    <location>
        <begin position="250"/>
        <end position="337"/>
    </location>
</feature>
<dbReference type="EMBL" id="BLXT01008494">
    <property type="protein sequence ID" value="GFO49637.1"/>
    <property type="molecule type" value="Genomic_DNA"/>
</dbReference>
<dbReference type="AlphaFoldDB" id="A0AAV4DZ59"/>
<comment type="caution">
    <text evidence="3">The sequence shown here is derived from an EMBL/GenBank/DDBJ whole genome shotgun (WGS) entry which is preliminary data.</text>
</comment>
<dbReference type="CDD" id="cd00201">
    <property type="entry name" value="WW"/>
    <property type="match status" value="1"/>
</dbReference>
<dbReference type="SUPFAM" id="SSF51045">
    <property type="entry name" value="WW domain"/>
    <property type="match status" value="1"/>
</dbReference>
<dbReference type="PROSITE" id="PS01159">
    <property type="entry name" value="WW_DOMAIN_1"/>
    <property type="match status" value="1"/>
</dbReference>
<reference evidence="3 4" key="1">
    <citation type="journal article" date="2021" name="Elife">
        <title>Chloroplast acquisition without the gene transfer in kleptoplastic sea slugs, Plakobranchus ocellatus.</title>
        <authorList>
            <person name="Maeda T."/>
            <person name="Takahashi S."/>
            <person name="Yoshida T."/>
            <person name="Shimamura S."/>
            <person name="Takaki Y."/>
            <person name="Nagai Y."/>
            <person name="Toyoda A."/>
            <person name="Suzuki Y."/>
            <person name="Arimoto A."/>
            <person name="Ishii H."/>
            <person name="Satoh N."/>
            <person name="Nishiyama T."/>
            <person name="Hasebe M."/>
            <person name="Maruyama T."/>
            <person name="Minagawa J."/>
            <person name="Obokata J."/>
            <person name="Shigenobu S."/>
        </authorList>
    </citation>
    <scope>NUCLEOTIDE SEQUENCE [LARGE SCALE GENOMIC DNA]</scope>
</reference>
<name>A0AAV4DZ59_9GAST</name>
<feature type="compositionally biased region" description="Low complexity" evidence="1">
    <location>
        <begin position="265"/>
        <end position="290"/>
    </location>
</feature>
<dbReference type="InterPro" id="IPR001202">
    <property type="entry name" value="WW_dom"/>
</dbReference>
<dbReference type="Pfam" id="PF00397">
    <property type="entry name" value="WW"/>
    <property type="match status" value="1"/>
</dbReference>
<evidence type="ECO:0000313" key="3">
    <source>
        <dbReference type="EMBL" id="GFO49637.1"/>
    </source>
</evidence>
<accession>A0AAV4DZ59</accession>
<gene>
    <name evidence="3" type="ORF">PoB_007614200</name>
</gene>
<organism evidence="3 4">
    <name type="scientific">Plakobranchus ocellatus</name>
    <dbReference type="NCBI Taxonomy" id="259542"/>
    <lineage>
        <taxon>Eukaryota</taxon>
        <taxon>Metazoa</taxon>
        <taxon>Spiralia</taxon>
        <taxon>Lophotrochozoa</taxon>
        <taxon>Mollusca</taxon>
        <taxon>Gastropoda</taxon>
        <taxon>Heterobranchia</taxon>
        <taxon>Euthyneura</taxon>
        <taxon>Panpulmonata</taxon>
        <taxon>Sacoglossa</taxon>
        <taxon>Placobranchoidea</taxon>
        <taxon>Plakobranchidae</taxon>
        <taxon>Plakobranchus</taxon>
    </lineage>
</organism>
<dbReference type="Gene3D" id="2.20.70.10">
    <property type="match status" value="1"/>
</dbReference>
<feature type="domain" description="WW" evidence="2">
    <location>
        <begin position="12"/>
        <end position="46"/>
    </location>
</feature>
<evidence type="ECO:0000313" key="4">
    <source>
        <dbReference type="Proteomes" id="UP000735302"/>
    </source>
</evidence>
<evidence type="ECO:0000256" key="1">
    <source>
        <dbReference type="SAM" id="MobiDB-lite"/>
    </source>
</evidence>
<protein>
    <submittedName>
        <fullName evidence="3">E3 ubiquitin-protein ligase nedd4-like</fullName>
    </submittedName>
</protein>
<dbReference type="SMART" id="SM00456">
    <property type="entry name" value="WW"/>
    <property type="match status" value="1"/>
</dbReference>
<feature type="region of interest" description="Disordered" evidence="1">
    <location>
        <begin position="160"/>
        <end position="203"/>
    </location>
</feature>
<dbReference type="Proteomes" id="UP000735302">
    <property type="component" value="Unassembled WGS sequence"/>
</dbReference>
<proteinExistence type="predicted"/>